<accession>A0A1B6KZU0</accession>
<evidence type="ECO:0000313" key="1">
    <source>
        <dbReference type="EMBL" id="JAT16979.1"/>
    </source>
</evidence>
<organism evidence="1">
    <name type="scientific">Graphocephala atropunctata</name>
    <dbReference type="NCBI Taxonomy" id="36148"/>
    <lineage>
        <taxon>Eukaryota</taxon>
        <taxon>Metazoa</taxon>
        <taxon>Ecdysozoa</taxon>
        <taxon>Arthropoda</taxon>
        <taxon>Hexapoda</taxon>
        <taxon>Insecta</taxon>
        <taxon>Pterygota</taxon>
        <taxon>Neoptera</taxon>
        <taxon>Paraneoptera</taxon>
        <taxon>Hemiptera</taxon>
        <taxon>Auchenorrhyncha</taxon>
        <taxon>Membracoidea</taxon>
        <taxon>Cicadellidae</taxon>
        <taxon>Cicadellinae</taxon>
        <taxon>Cicadellini</taxon>
        <taxon>Graphocephala</taxon>
    </lineage>
</organism>
<proteinExistence type="predicted"/>
<gene>
    <name evidence="1" type="ORF">g.480</name>
</gene>
<name>A0A1B6KZU0_9HEMI</name>
<dbReference type="Gene3D" id="3.40.50.300">
    <property type="entry name" value="P-loop containing nucleotide triphosphate hydrolases"/>
    <property type="match status" value="1"/>
</dbReference>
<dbReference type="AlphaFoldDB" id="A0A1B6KZU0"/>
<dbReference type="EMBL" id="GEBQ01022998">
    <property type="protein sequence ID" value="JAT16979.1"/>
    <property type="molecule type" value="Transcribed_RNA"/>
</dbReference>
<sequence length="119" mass="13660">MERYWLDQAAFAIAKTFDGNLPALSSGLYNWPSDLIKPDITFFINADNKSSEHSSVPNEINNFTVNLLRVYGEFKKVMKIVEISSDQLLWEMVKEVLAHVRLLGPDVVTEVKKEKRLMD</sequence>
<reference evidence="1" key="1">
    <citation type="submission" date="2015-11" db="EMBL/GenBank/DDBJ databases">
        <title>De novo transcriptome assembly of four potential Pierce s Disease insect vectors from Arizona vineyards.</title>
        <authorList>
            <person name="Tassone E.E."/>
        </authorList>
    </citation>
    <scope>NUCLEOTIDE SEQUENCE</scope>
</reference>
<protein>
    <submittedName>
        <fullName evidence="1">Uncharacterized protein</fullName>
    </submittedName>
</protein>
<dbReference type="InterPro" id="IPR027417">
    <property type="entry name" value="P-loop_NTPase"/>
</dbReference>